<keyword evidence="3" id="KW-1185">Reference proteome</keyword>
<dbReference type="PANTHER" id="PTHR37292">
    <property type="entry name" value="VNG6097C"/>
    <property type="match status" value="1"/>
</dbReference>
<sequence length="596" mass="67153">MAKYAVNQLPVSTLLAQVQSDQIAIPELQRPFVWDSIKVRDLMDSLYRGFPVGYLITWQSVGANLKGGLSASHQQILIDGQQRVTALRAAVAGLPVVMKNYSQKRITIAFNPLTEEFATVTPVIRRDPQWISDISEVFQSAGSFKFISNYMQANPDVDQDFAAEKIDKLSEIKNAQIGVIALSDDLDVETVSEIFIRINSKGVPLSSADFAMSKIATYGDRGRNLRKLIDYFCHLAIAPHAYGDIAENDKDFAESGHLQKIAWLKDVSEDLYDPTYSDIVRVAGLVGFTRGKASSIVSELSGRDPETRRVDVERIPGAYDKLEFALDSITSKYHFENFIMTIKSAGFISSKLVNSQNALNFAYALYLRMRLDPTLSEGERKKITRRWFVMSMLTGRHSGSFESTWEQDMKRITQLGAAEHLRQIEESELGEDFWNVSLARSLDTIRTSSPYFLTFLAAQIHSGSRGFLSKHITVSTMQEHSGDIHHVVPKNYLVKAGFSDRNEYNQVANFAITETSVNISIGDAAPEVYLARVRQQIETGTLKLGEIVDQQDYEKNLAENALPLMLESVTAETYPDFLHERRRLMAKFIRDYYTKL</sequence>
<proteinExistence type="predicted"/>
<dbReference type="Pfam" id="PF03235">
    <property type="entry name" value="GmrSD_N"/>
    <property type="match status" value="1"/>
</dbReference>
<dbReference type="Proteomes" id="UP000183530">
    <property type="component" value="Chromosome"/>
</dbReference>
<feature type="domain" description="GmrSD restriction endonucleases N-terminal" evidence="1">
    <location>
        <begin position="13"/>
        <end position="214"/>
    </location>
</feature>
<evidence type="ECO:0000259" key="1">
    <source>
        <dbReference type="Pfam" id="PF03235"/>
    </source>
</evidence>
<accession>A0A1L2ZP89</accession>
<dbReference type="EMBL" id="CP018135">
    <property type="protein sequence ID" value="APF41235.1"/>
    <property type="molecule type" value="Genomic_DNA"/>
</dbReference>
<evidence type="ECO:0000313" key="3">
    <source>
        <dbReference type="Proteomes" id="UP000183530"/>
    </source>
</evidence>
<dbReference type="InterPro" id="IPR004919">
    <property type="entry name" value="GmrSD_N"/>
</dbReference>
<reference evidence="2 3" key="1">
    <citation type="submission" date="2016-11" db="EMBL/GenBank/DDBJ databases">
        <title>Genome sequencing of Zhihengliuella aestuarii B18 antagonistic to Plasmodiophora brassicae.</title>
        <authorList>
            <person name="Luo Y."/>
        </authorList>
    </citation>
    <scope>NUCLEOTIDE SEQUENCE [LARGE SCALE GENOMIC DNA]</scope>
    <source>
        <strain evidence="2 3">B18</strain>
    </source>
</reference>
<organism evidence="2 3">
    <name type="scientific">Neomicrococcus aestuarii</name>
    <dbReference type="NCBI Taxonomy" id="556325"/>
    <lineage>
        <taxon>Bacteria</taxon>
        <taxon>Bacillati</taxon>
        <taxon>Actinomycetota</taxon>
        <taxon>Actinomycetes</taxon>
        <taxon>Micrococcales</taxon>
        <taxon>Micrococcaceae</taxon>
        <taxon>Neomicrococcus</taxon>
    </lineage>
</organism>
<dbReference type="KEGG" id="nae:BHE16_09805"/>
<name>A0A1L2ZP89_9MICC</name>
<dbReference type="PANTHER" id="PTHR37292:SF2">
    <property type="entry name" value="DUF262 DOMAIN-CONTAINING PROTEIN"/>
    <property type="match status" value="1"/>
</dbReference>
<dbReference type="OrthoDB" id="9787127at2"/>
<dbReference type="AlphaFoldDB" id="A0A1L2ZP89"/>
<evidence type="ECO:0000313" key="2">
    <source>
        <dbReference type="EMBL" id="APF41235.1"/>
    </source>
</evidence>
<gene>
    <name evidence="2" type="ORF">BHE16_09805</name>
</gene>
<protein>
    <recommendedName>
        <fullName evidence="1">GmrSD restriction endonucleases N-terminal domain-containing protein</fullName>
    </recommendedName>
</protein>